<keyword evidence="4" id="KW-1185">Reference proteome</keyword>
<comment type="caution">
    <text evidence="3">The sequence shown here is derived from an EMBL/GenBank/DDBJ whole genome shotgun (WGS) entry which is preliminary data.</text>
</comment>
<accession>A0ABW1SAL9</accession>
<dbReference type="EMBL" id="JBHSSW010000010">
    <property type="protein sequence ID" value="MFC6198288.1"/>
    <property type="molecule type" value="Genomic_DNA"/>
</dbReference>
<gene>
    <name evidence="3" type="ORF">ACFQDM_09370</name>
</gene>
<protein>
    <submittedName>
        <fullName evidence="3">Uncharacterized protein</fullName>
    </submittedName>
</protein>
<feature type="chain" id="PRO_5046242829" evidence="2">
    <location>
        <begin position="22"/>
        <end position="151"/>
    </location>
</feature>
<evidence type="ECO:0000256" key="1">
    <source>
        <dbReference type="SAM" id="MobiDB-lite"/>
    </source>
</evidence>
<feature type="region of interest" description="Disordered" evidence="1">
    <location>
        <begin position="42"/>
        <end position="69"/>
    </location>
</feature>
<sequence length="151" mass="16619">MMKSIVLAAIAVAATAATAHADKVTEDQERKFLRFDTQSAGNPEISERGCSIPPRPVLPNPRNAPVNANPDQANSVLLSVYRRQNAERIVSEQACSCDMYFSDWDSALDEMMAVFEGLHFDEWASVRLENSRATNALSSEVRTICKESGVL</sequence>
<feature type="compositionally biased region" description="Low complexity" evidence="1">
    <location>
        <begin position="60"/>
        <end position="69"/>
    </location>
</feature>
<reference evidence="4" key="1">
    <citation type="journal article" date="2019" name="Int. J. Syst. Evol. Microbiol.">
        <title>The Global Catalogue of Microorganisms (GCM) 10K type strain sequencing project: providing services to taxonomists for standard genome sequencing and annotation.</title>
        <authorList>
            <consortium name="The Broad Institute Genomics Platform"/>
            <consortium name="The Broad Institute Genome Sequencing Center for Infectious Disease"/>
            <person name="Wu L."/>
            <person name="Ma J."/>
        </authorList>
    </citation>
    <scope>NUCLEOTIDE SEQUENCE [LARGE SCALE GENOMIC DNA]</scope>
    <source>
        <strain evidence="4">CGMCC-1.15741</strain>
    </source>
</reference>
<evidence type="ECO:0000313" key="3">
    <source>
        <dbReference type="EMBL" id="MFC6198288.1"/>
    </source>
</evidence>
<proteinExistence type="predicted"/>
<organism evidence="3 4">
    <name type="scientific">Ponticaulis profundi</name>
    <dbReference type="NCBI Taxonomy" id="2665222"/>
    <lineage>
        <taxon>Bacteria</taxon>
        <taxon>Pseudomonadati</taxon>
        <taxon>Pseudomonadota</taxon>
        <taxon>Alphaproteobacteria</taxon>
        <taxon>Hyphomonadales</taxon>
        <taxon>Hyphomonadaceae</taxon>
        <taxon>Ponticaulis</taxon>
    </lineage>
</organism>
<evidence type="ECO:0000313" key="4">
    <source>
        <dbReference type="Proteomes" id="UP001596303"/>
    </source>
</evidence>
<dbReference type="Proteomes" id="UP001596303">
    <property type="component" value="Unassembled WGS sequence"/>
</dbReference>
<dbReference type="RefSeq" id="WP_127899865.1">
    <property type="nucleotide sequence ID" value="NZ_JBHSSW010000010.1"/>
</dbReference>
<feature type="signal peptide" evidence="2">
    <location>
        <begin position="1"/>
        <end position="21"/>
    </location>
</feature>
<keyword evidence="2" id="KW-0732">Signal</keyword>
<evidence type="ECO:0000256" key="2">
    <source>
        <dbReference type="SAM" id="SignalP"/>
    </source>
</evidence>
<name>A0ABW1SAL9_9PROT</name>